<evidence type="ECO:0000313" key="3">
    <source>
        <dbReference type="Proteomes" id="UP000677305"/>
    </source>
</evidence>
<name>A0A8J8SCL0_9FIRM</name>
<dbReference type="KEGG" id="vgu:HYG85_11765"/>
<feature type="coiled-coil region" evidence="1">
    <location>
        <begin position="44"/>
        <end position="78"/>
    </location>
</feature>
<dbReference type="PROSITE" id="PS51257">
    <property type="entry name" value="PROKAR_LIPOPROTEIN"/>
    <property type="match status" value="1"/>
</dbReference>
<reference evidence="2 3" key="1">
    <citation type="submission" date="2020-07" db="EMBL/GenBank/DDBJ databases">
        <title>Vallitalea guaymasensis genome.</title>
        <authorList>
            <person name="Postec A."/>
        </authorList>
    </citation>
    <scope>NUCLEOTIDE SEQUENCE [LARGE SCALE GENOMIC DNA]</scope>
    <source>
        <strain evidence="2 3">Ra1766G1</strain>
    </source>
</reference>
<gene>
    <name evidence="2" type="ORF">HYG85_11765</name>
</gene>
<protein>
    <submittedName>
        <fullName evidence="2">Uncharacterized protein</fullName>
    </submittedName>
</protein>
<keyword evidence="3" id="KW-1185">Reference proteome</keyword>
<organism evidence="2 3">
    <name type="scientific">Vallitalea guaymasensis</name>
    <dbReference type="NCBI Taxonomy" id="1185412"/>
    <lineage>
        <taxon>Bacteria</taxon>
        <taxon>Bacillati</taxon>
        <taxon>Bacillota</taxon>
        <taxon>Clostridia</taxon>
        <taxon>Lachnospirales</taxon>
        <taxon>Vallitaleaceae</taxon>
        <taxon>Vallitalea</taxon>
    </lineage>
</organism>
<dbReference type="RefSeq" id="WP_212693582.1">
    <property type="nucleotide sequence ID" value="NZ_CP058561.1"/>
</dbReference>
<accession>A0A8J8SCL0</accession>
<dbReference type="Proteomes" id="UP000677305">
    <property type="component" value="Chromosome"/>
</dbReference>
<evidence type="ECO:0000313" key="2">
    <source>
        <dbReference type="EMBL" id="QUH29545.1"/>
    </source>
</evidence>
<keyword evidence="1" id="KW-0175">Coiled coil</keyword>
<sequence length="229" mass="26304">MKKHVFMLGLIFVVMLTGCKDNQGISHDKVTSQVVEKQIVTIENEEVVKELNNAKIKIEELEEQIVDLNKQLENIKNQEDVDGVLPTNEELRIITVDEKEIRYIFDKTDIASQPISIIGNNVNQMVESYEKIQIKGLGEGEHFKAEVIGSIYDFQLIELKWNDETDKLDEVRVIDELEEVRNQAVYIETYLPCGIPSEKIKWKDSKGDTHEIYLANDGYGFDGAIIWSE</sequence>
<proteinExistence type="predicted"/>
<evidence type="ECO:0000256" key="1">
    <source>
        <dbReference type="SAM" id="Coils"/>
    </source>
</evidence>
<dbReference type="AlphaFoldDB" id="A0A8J8SCL0"/>
<dbReference type="EMBL" id="CP058561">
    <property type="protein sequence ID" value="QUH29545.1"/>
    <property type="molecule type" value="Genomic_DNA"/>
</dbReference>